<name>A0A939IT64_9ALTE</name>
<sequence length="136" mass="15078">SLGDNRGVEFDVYPSEIMNEVMVYKTPDATLMTQGIGGTIDMRTVKPLSFGEQSMSFTLRGEKNDIGKLNPDGEDTGWRGSFSYIDQFNDDTVGLAVAVAHMKSPNNEERFNTWGWPDGVVGGFKPFVRSSELTRD</sequence>
<dbReference type="EMBL" id="JAFKCV010000125">
    <property type="protein sequence ID" value="MBN7827879.1"/>
    <property type="molecule type" value="Genomic_DNA"/>
</dbReference>
<organism evidence="1 2">
    <name type="scientific">Bowmanella dokdonensis</name>
    <dbReference type="NCBI Taxonomy" id="751969"/>
    <lineage>
        <taxon>Bacteria</taxon>
        <taxon>Pseudomonadati</taxon>
        <taxon>Pseudomonadota</taxon>
        <taxon>Gammaproteobacteria</taxon>
        <taxon>Alteromonadales</taxon>
        <taxon>Alteromonadaceae</taxon>
        <taxon>Bowmanella</taxon>
    </lineage>
</organism>
<dbReference type="Proteomes" id="UP000664654">
    <property type="component" value="Unassembled WGS sequence"/>
</dbReference>
<evidence type="ECO:0000313" key="1">
    <source>
        <dbReference type="EMBL" id="MBN7827879.1"/>
    </source>
</evidence>
<comment type="caution">
    <text evidence="1">The sequence shown here is derived from an EMBL/GenBank/DDBJ whole genome shotgun (WGS) entry which is preliminary data.</text>
</comment>
<evidence type="ECO:0000313" key="2">
    <source>
        <dbReference type="Proteomes" id="UP000664654"/>
    </source>
</evidence>
<dbReference type="PANTHER" id="PTHR40980">
    <property type="entry name" value="PLUG DOMAIN-CONTAINING PROTEIN"/>
    <property type="match status" value="1"/>
</dbReference>
<feature type="non-terminal residue" evidence="1">
    <location>
        <position position="1"/>
    </location>
</feature>
<dbReference type="AlphaFoldDB" id="A0A939IT64"/>
<protein>
    <submittedName>
        <fullName evidence="1">TonB-dependent receptor</fullName>
    </submittedName>
</protein>
<reference evidence="1" key="1">
    <citation type="submission" date="2021-03" db="EMBL/GenBank/DDBJ databases">
        <title>novel species isolated from a fishpond in China.</title>
        <authorList>
            <person name="Lu H."/>
            <person name="Cai Z."/>
        </authorList>
    </citation>
    <scope>NUCLEOTIDE SEQUENCE</scope>
    <source>
        <strain evidence="1">JCM 30855</strain>
    </source>
</reference>
<keyword evidence="1" id="KW-0675">Receptor</keyword>
<gene>
    <name evidence="1" type="ORF">J0A66_21855</name>
</gene>
<dbReference type="PANTHER" id="PTHR40980:SF3">
    <property type="entry name" value="TONB-DEPENDENT RECEPTOR-LIKE BETA-BARREL DOMAIN-CONTAINING PROTEIN"/>
    <property type="match status" value="1"/>
</dbReference>
<feature type="non-terminal residue" evidence="1">
    <location>
        <position position="136"/>
    </location>
</feature>
<proteinExistence type="predicted"/>
<accession>A0A939IT64</accession>
<dbReference type="SUPFAM" id="SSF56935">
    <property type="entry name" value="Porins"/>
    <property type="match status" value="1"/>
</dbReference>
<keyword evidence="2" id="KW-1185">Reference proteome</keyword>